<gene>
    <name evidence="2" type="primary">LOC116948124</name>
</gene>
<dbReference type="RefSeq" id="XP_032820401.1">
    <property type="nucleotide sequence ID" value="XM_032964510.1"/>
</dbReference>
<evidence type="ECO:0000313" key="1">
    <source>
        <dbReference type="Proteomes" id="UP001318040"/>
    </source>
</evidence>
<dbReference type="Proteomes" id="UP001318040">
    <property type="component" value="Chromosome 32"/>
</dbReference>
<evidence type="ECO:0000313" key="2">
    <source>
        <dbReference type="RefSeq" id="XP_032820401.1"/>
    </source>
</evidence>
<protein>
    <submittedName>
        <fullName evidence="2">Uncharacterized protein LOC116948124 isoform X1</fullName>
    </submittedName>
</protein>
<dbReference type="AlphaFoldDB" id="A0AAJ7X3Y3"/>
<name>A0AAJ7X3Y3_PETMA</name>
<reference evidence="2" key="1">
    <citation type="submission" date="2025-08" db="UniProtKB">
        <authorList>
            <consortium name="RefSeq"/>
        </authorList>
    </citation>
    <scope>IDENTIFICATION</scope>
    <source>
        <tissue evidence="2">Sperm</tissue>
    </source>
</reference>
<dbReference type="KEGG" id="pmrn:116948124"/>
<sequence length="148" mass="16361">MLCSCDSCAQRQTCGIECLLYCHLLETPGAWHLNAPRFGSFASIARSTVLDYGPPRALGVMTRAEVFTVLLFCFLATGMAAKLPLNQEALRKTVKSGFRSIEEGILRVITGIFESPVAEKLHRMYVMGLQSMDNVLNLIEDIKTTNCL</sequence>
<accession>A0AAJ7X3Y3</accession>
<keyword evidence="1" id="KW-1185">Reference proteome</keyword>
<proteinExistence type="predicted"/>
<organism evidence="1 2">
    <name type="scientific">Petromyzon marinus</name>
    <name type="common">Sea lamprey</name>
    <dbReference type="NCBI Taxonomy" id="7757"/>
    <lineage>
        <taxon>Eukaryota</taxon>
        <taxon>Metazoa</taxon>
        <taxon>Chordata</taxon>
        <taxon>Craniata</taxon>
        <taxon>Vertebrata</taxon>
        <taxon>Cyclostomata</taxon>
        <taxon>Hyperoartia</taxon>
        <taxon>Petromyzontiformes</taxon>
        <taxon>Petromyzontidae</taxon>
        <taxon>Petromyzon</taxon>
    </lineage>
</organism>